<keyword evidence="2" id="KW-1185">Reference proteome</keyword>
<gene>
    <name evidence="1" type="ORF">GMARGA_LOCUS19486</name>
</gene>
<evidence type="ECO:0000313" key="1">
    <source>
        <dbReference type="EMBL" id="CAG8779209.1"/>
    </source>
</evidence>
<reference evidence="1 2" key="1">
    <citation type="submission" date="2021-06" db="EMBL/GenBank/DDBJ databases">
        <authorList>
            <person name="Kallberg Y."/>
            <person name="Tangrot J."/>
            <person name="Rosling A."/>
        </authorList>
    </citation>
    <scope>NUCLEOTIDE SEQUENCE [LARGE SCALE GENOMIC DNA]</scope>
    <source>
        <strain evidence="1 2">120-4 pot B 10/14</strain>
    </source>
</reference>
<evidence type="ECO:0000313" key="2">
    <source>
        <dbReference type="Proteomes" id="UP000789901"/>
    </source>
</evidence>
<proteinExistence type="predicted"/>
<comment type="caution">
    <text evidence="1">The sequence shown here is derived from an EMBL/GenBank/DDBJ whole genome shotgun (WGS) entry which is preliminary data.</text>
</comment>
<accession>A0ABN7VJX3</accession>
<dbReference type="Proteomes" id="UP000789901">
    <property type="component" value="Unassembled WGS sequence"/>
</dbReference>
<organism evidence="1 2">
    <name type="scientific">Gigaspora margarita</name>
    <dbReference type="NCBI Taxonomy" id="4874"/>
    <lineage>
        <taxon>Eukaryota</taxon>
        <taxon>Fungi</taxon>
        <taxon>Fungi incertae sedis</taxon>
        <taxon>Mucoromycota</taxon>
        <taxon>Glomeromycotina</taxon>
        <taxon>Glomeromycetes</taxon>
        <taxon>Diversisporales</taxon>
        <taxon>Gigasporaceae</taxon>
        <taxon>Gigaspora</taxon>
    </lineage>
</organism>
<protein>
    <submittedName>
        <fullName evidence="1">15701_t:CDS:1</fullName>
    </submittedName>
</protein>
<dbReference type="EMBL" id="CAJVQB010016291">
    <property type="protein sequence ID" value="CAG8779209.1"/>
    <property type="molecule type" value="Genomic_DNA"/>
</dbReference>
<sequence>MASDTSANSLLLTKQIQINLKMAEIGIIHAVFGMDDSENVRDGLLQKSAICAGWKLFHTSI</sequence>
<name>A0ABN7VJX3_GIGMA</name>